<proteinExistence type="predicted"/>
<keyword evidence="2" id="KW-0812">Transmembrane</keyword>
<dbReference type="STRING" id="479432.Sros_8782"/>
<keyword evidence="4" id="KW-1185">Reference proteome</keyword>
<evidence type="ECO:0000313" key="3">
    <source>
        <dbReference type="EMBL" id="ACZ91417.1"/>
    </source>
</evidence>
<evidence type="ECO:0000256" key="2">
    <source>
        <dbReference type="SAM" id="Phobius"/>
    </source>
</evidence>
<reference evidence="3 4" key="1">
    <citation type="journal article" date="2010" name="Stand. Genomic Sci.">
        <title>Complete genome sequence of Streptosporangium roseum type strain (NI 9100).</title>
        <authorList>
            <person name="Nolan M."/>
            <person name="Sikorski J."/>
            <person name="Jando M."/>
            <person name="Lucas S."/>
            <person name="Lapidus A."/>
            <person name="Glavina Del Rio T."/>
            <person name="Chen F."/>
            <person name="Tice H."/>
            <person name="Pitluck S."/>
            <person name="Cheng J.F."/>
            <person name="Chertkov O."/>
            <person name="Sims D."/>
            <person name="Meincke L."/>
            <person name="Brettin T."/>
            <person name="Han C."/>
            <person name="Detter J.C."/>
            <person name="Bruce D."/>
            <person name="Goodwin L."/>
            <person name="Land M."/>
            <person name="Hauser L."/>
            <person name="Chang Y.J."/>
            <person name="Jeffries C.D."/>
            <person name="Ivanova N."/>
            <person name="Mavromatis K."/>
            <person name="Mikhailova N."/>
            <person name="Chen A."/>
            <person name="Palaniappan K."/>
            <person name="Chain P."/>
            <person name="Rohde M."/>
            <person name="Goker M."/>
            <person name="Bristow J."/>
            <person name="Eisen J.A."/>
            <person name="Markowitz V."/>
            <person name="Hugenholtz P."/>
            <person name="Kyrpides N.C."/>
            <person name="Klenk H.P."/>
        </authorList>
    </citation>
    <scope>NUCLEOTIDE SEQUENCE [LARGE SCALE GENOMIC DNA]</scope>
    <source>
        <strain evidence="4">ATCC 12428 / DSM 43021 / JCM 3005 / NI 9100</strain>
    </source>
</reference>
<feature type="compositionally biased region" description="Basic and acidic residues" evidence="1">
    <location>
        <begin position="291"/>
        <end position="302"/>
    </location>
</feature>
<dbReference type="RefSeq" id="WP_012895144.1">
    <property type="nucleotide sequence ID" value="NC_013595.1"/>
</dbReference>
<evidence type="ECO:0000256" key="1">
    <source>
        <dbReference type="SAM" id="MobiDB-lite"/>
    </source>
</evidence>
<evidence type="ECO:0000313" key="4">
    <source>
        <dbReference type="Proteomes" id="UP000002029"/>
    </source>
</evidence>
<feature type="transmembrane region" description="Helical" evidence="2">
    <location>
        <begin position="64"/>
        <end position="83"/>
    </location>
</feature>
<gene>
    <name evidence="3" type="ordered locus">Sros_8782</name>
</gene>
<feature type="region of interest" description="Disordered" evidence="1">
    <location>
        <begin position="283"/>
        <end position="302"/>
    </location>
</feature>
<dbReference type="AlphaFoldDB" id="D2B5W3"/>
<accession>D2B5W3</accession>
<dbReference type="eggNOG" id="ENOG503459E">
    <property type="taxonomic scope" value="Bacteria"/>
</dbReference>
<organism evidence="3 4">
    <name type="scientific">Streptosporangium roseum (strain ATCC 12428 / DSM 43021 / JCM 3005 / KCTC 9067 / NCIMB 10171 / NRRL 2505 / NI 9100)</name>
    <dbReference type="NCBI Taxonomy" id="479432"/>
    <lineage>
        <taxon>Bacteria</taxon>
        <taxon>Bacillati</taxon>
        <taxon>Actinomycetota</taxon>
        <taxon>Actinomycetes</taxon>
        <taxon>Streptosporangiales</taxon>
        <taxon>Streptosporangiaceae</taxon>
        <taxon>Streptosporangium</taxon>
    </lineage>
</organism>
<name>D2B5W3_STRRD</name>
<dbReference type="HOGENOM" id="CLU_989762_0_0_11"/>
<keyword evidence="2" id="KW-1133">Transmembrane helix</keyword>
<sequence length="302" mass="32270">MNDIDRVVAGIAPDPGPGMTPGARELFDEITTAPAVAPAPGRSRWSVPGLIARRLTATVPRRRFAVPAIAGLAAAAVILSWVLPGGYGTAPAAAALDIKREGNYYVITVKDLYAAPKLYERELNARGLDIRLQLEPTSPSMAGQMFVMNGGIEDLRQGRVVPQQDSIRTIEAPGSCVRFAGCPIGLKVPVAFKARGEIFLGRAARPGEYYTMPPGIDMPGEPLHCVDYINKTVDEVRAMLRQRGVEPEFTHYGARKGEKPSVPGGWYVHDGVMSAAGKARVLASPTTDGAPRPRDAFCPKGS</sequence>
<dbReference type="EMBL" id="CP001814">
    <property type="protein sequence ID" value="ACZ91417.1"/>
    <property type="molecule type" value="Genomic_DNA"/>
</dbReference>
<dbReference type="KEGG" id="sro:Sros_8782"/>
<evidence type="ECO:0008006" key="5">
    <source>
        <dbReference type="Google" id="ProtNLM"/>
    </source>
</evidence>
<protein>
    <recommendedName>
        <fullName evidence="5">PASTA domain-containing protein</fullName>
    </recommendedName>
</protein>
<dbReference type="Proteomes" id="UP000002029">
    <property type="component" value="Chromosome"/>
</dbReference>
<keyword evidence="2" id="KW-0472">Membrane</keyword>